<dbReference type="AlphaFoldDB" id="A0A7J6DF63"/>
<proteinExistence type="predicted"/>
<keyword evidence="1" id="KW-0472">Membrane</keyword>
<evidence type="ECO:0000256" key="1">
    <source>
        <dbReference type="SAM" id="Phobius"/>
    </source>
</evidence>
<evidence type="ECO:0000313" key="2">
    <source>
        <dbReference type="EMBL" id="KAF4117973.1"/>
    </source>
</evidence>
<keyword evidence="3" id="KW-1185">Reference proteome</keyword>
<name>A0A7J6DF63_9TELE</name>
<reference evidence="2 3" key="1">
    <citation type="submission" date="2020-04" db="EMBL/GenBank/DDBJ databases">
        <title>Chromosome-level genome assembly of a cyprinid fish Onychostoma macrolepis by integration of Nanopore Sequencing, Bionano and Hi-C technology.</title>
        <authorList>
            <person name="Wang D."/>
        </authorList>
    </citation>
    <scope>NUCLEOTIDE SEQUENCE [LARGE SCALE GENOMIC DNA]</scope>
    <source>
        <strain evidence="2">SWU-2019</strain>
        <tissue evidence="2">Muscle</tissue>
    </source>
</reference>
<protein>
    <submittedName>
        <fullName evidence="2">Uncharacterized protein</fullName>
    </submittedName>
</protein>
<comment type="caution">
    <text evidence="2">The sequence shown here is derived from an EMBL/GenBank/DDBJ whole genome shotgun (WGS) entry which is preliminary data.</text>
</comment>
<gene>
    <name evidence="2" type="ORF">G5714_000024</name>
</gene>
<keyword evidence="1" id="KW-0812">Transmembrane</keyword>
<dbReference type="Proteomes" id="UP000579812">
    <property type="component" value="Unassembled WGS sequence"/>
</dbReference>
<dbReference type="EMBL" id="JAAMOB010000001">
    <property type="protein sequence ID" value="KAF4117973.1"/>
    <property type="molecule type" value="Genomic_DNA"/>
</dbReference>
<evidence type="ECO:0000313" key="3">
    <source>
        <dbReference type="Proteomes" id="UP000579812"/>
    </source>
</evidence>
<sequence>MADNYDATFDNLVFDEDLEHILEEIFDEAQLTVCEDDNGLNAVIVLLLCYLFDLMLLLLARVALQSPMVCSQTHLGFLRTLGGDYFESRTKVNSKGKCESFEDLKTVINITLRCEVSFSLWRTERAVRDLQLQIPAVCL</sequence>
<keyword evidence="1" id="KW-1133">Transmembrane helix</keyword>
<accession>A0A7J6DF63</accession>
<organism evidence="2 3">
    <name type="scientific">Onychostoma macrolepis</name>
    <dbReference type="NCBI Taxonomy" id="369639"/>
    <lineage>
        <taxon>Eukaryota</taxon>
        <taxon>Metazoa</taxon>
        <taxon>Chordata</taxon>
        <taxon>Craniata</taxon>
        <taxon>Vertebrata</taxon>
        <taxon>Euteleostomi</taxon>
        <taxon>Actinopterygii</taxon>
        <taxon>Neopterygii</taxon>
        <taxon>Teleostei</taxon>
        <taxon>Ostariophysi</taxon>
        <taxon>Cypriniformes</taxon>
        <taxon>Cyprinidae</taxon>
        <taxon>Acrossocheilinae</taxon>
        <taxon>Onychostoma</taxon>
    </lineage>
</organism>
<feature type="transmembrane region" description="Helical" evidence="1">
    <location>
        <begin position="42"/>
        <end position="64"/>
    </location>
</feature>